<dbReference type="eggNOG" id="COG2197">
    <property type="taxonomic scope" value="Bacteria"/>
</dbReference>
<reference evidence="6 7" key="1">
    <citation type="journal article" date="2010" name="Proc. Natl. Acad. Sci. U.S.A.">
        <title>A Nitrospira metagenome illuminates the physiology and evolution of globally important nitrite-oxidizing bacteria.</title>
        <authorList>
            <person name="Lucker S."/>
            <person name="Wagner M."/>
            <person name="Maixner F."/>
            <person name="Pelletier E."/>
            <person name="Koch H."/>
            <person name="Vacherie B."/>
            <person name="Rattei T."/>
            <person name="Sinninghe Damste J."/>
            <person name="Spieck E."/>
            <person name="Le Paslier D."/>
            <person name="Daims H."/>
        </authorList>
    </citation>
    <scope>NUCLEOTIDE SEQUENCE [LARGE SCALE GENOMIC DNA]</scope>
</reference>
<gene>
    <name evidence="6" type="ORF">NIDE1093</name>
</gene>
<dbReference type="Pfam" id="PF00196">
    <property type="entry name" value="GerE"/>
    <property type="match status" value="1"/>
</dbReference>
<dbReference type="Gene3D" id="1.10.10.10">
    <property type="entry name" value="Winged helix-like DNA-binding domain superfamily/Winged helix DNA-binding domain"/>
    <property type="match status" value="1"/>
</dbReference>
<dbReference type="AlphaFoldDB" id="D8PC93"/>
<sequence>MGYNIYMALRKRPQARKPAKTTKAASPTKKRKPARVVKPAPVRTKRSEGLTPRQKEILKLVSQGNTNRDIARRLDISVRTVEVHRFNLMRRLKVRNVAQLLRQALQQGFLPKNFAFR</sequence>
<dbReference type="PANTHER" id="PTHR44688:SF16">
    <property type="entry name" value="DNA-BINDING TRANSCRIPTIONAL ACTIVATOR DEVR_DOSR"/>
    <property type="match status" value="1"/>
</dbReference>
<keyword evidence="1" id="KW-0805">Transcription regulation</keyword>
<keyword evidence="7" id="KW-1185">Reference proteome</keyword>
<dbReference type="EMBL" id="FP929003">
    <property type="protein sequence ID" value="CBK40852.1"/>
    <property type="molecule type" value="Genomic_DNA"/>
</dbReference>
<evidence type="ECO:0000313" key="6">
    <source>
        <dbReference type="EMBL" id="CBK40852.1"/>
    </source>
</evidence>
<proteinExistence type="predicted"/>
<dbReference type="STRING" id="330214.NIDE1093"/>
<dbReference type="CDD" id="cd06170">
    <property type="entry name" value="LuxR_C_like"/>
    <property type="match status" value="1"/>
</dbReference>
<feature type="compositionally biased region" description="Basic residues" evidence="4">
    <location>
        <begin position="9"/>
        <end position="20"/>
    </location>
</feature>
<dbReference type="GO" id="GO:0006355">
    <property type="term" value="P:regulation of DNA-templated transcription"/>
    <property type="evidence" value="ECO:0007669"/>
    <property type="project" value="InterPro"/>
</dbReference>
<dbReference type="Proteomes" id="UP000001660">
    <property type="component" value="Chromosome"/>
</dbReference>
<keyword evidence="2" id="KW-0238">DNA-binding</keyword>
<dbReference type="PROSITE" id="PS50043">
    <property type="entry name" value="HTH_LUXR_2"/>
    <property type="match status" value="1"/>
</dbReference>
<evidence type="ECO:0000256" key="4">
    <source>
        <dbReference type="SAM" id="MobiDB-lite"/>
    </source>
</evidence>
<evidence type="ECO:0000259" key="5">
    <source>
        <dbReference type="PROSITE" id="PS50043"/>
    </source>
</evidence>
<name>D8PC93_9BACT</name>
<dbReference type="InterPro" id="IPR016032">
    <property type="entry name" value="Sig_transdc_resp-reg_C-effctor"/>
</dbReference>
<protein>
    <recommendedName>
        <fullName evidence="5">HTH luxR-type domain-containing protein</fullName>
    </recommendedName>
</protein>
<accession>D8PC93</accession>
<dbReference type="HOGENOM" id="CLU_2080496_0_0_0"/>
<evidence type="ECO:0000256" key="2">
    <source>
        <dbReference type="ARBA" id="ARBA00023125"/>
    </source>
</evidence>
<evidence type="ECO:0000256" key="1">
    <source>
        <dbReference type="ARBA" id="ARBA00023015"/>
    </source>
</evidence>
<evidence type="ECO:0000256" key="3">
    <source>
        <dbReference type="ARBA" id="ARBA00023163"/>
    </source>
</evidence>
<dbReference type="PROSITE" id="PS00622">
    <property type="entry name" value="HTH_LUXR_1"/>
    <property type="match status" value="1"/>
</dbReference>
<feature type="domain" description="HTH luxR-type" evidence="5">
    <location>
        <begin position="43"/>
        <end position="108"/>
    </location>
</feature>
<dbReference type="InterPro" id="IPR000792">
    <property type="entry name" value="Tscrpt_reg_LuxR_C"/>
</dbReference>
<dbReference type="KEGG" id="nde:NIDE1093"/>
<dbReference type="SUPFAM" id="SSF46894">
    <property type="entry name" value="C-terminal effector domain of the bipartite response regulators"/>
    <property type="match status" value="1"/>
</dbReference>
<organism evidence="6 7">
    <name type="scientific">Nitrospira defluvii</name>
    <dbReference type="NCBI Taxonomy" id="330214"/>
    <lineage>
        <taxon>Bacteria</taxon>
        <taxon>Pseudomonadati</taxon>
        <taxon>Nitrospirota</taxon>
        <taxon>Nitrospiria</taxon>
        <taxon>Nitrospirales</taxon>
        <taxon>Nitrospiraceae</taxon>
        <taxon>Nitrospira</taxon>
    </lineage>
</organism>
<dbReference type="PRINTS" id="PR00038">
    <property type="entry name" value="HTHLUXR"/>
</dbReference>
<dbReference type="SMART" id="SM00421">
    <property type="entry name" value="HTH_LUXR"/>
    <property type="match status" value="1"/>
</dbReference>
<dbReference type="GO" id="GO:0003677">
    <property type="term" value="F:DNA binding"/>
    <property type="evidence" value="ECO:0007669"/>
    <property type="project" value="UniProtKB-KW"/>
</dbReference>
<dbReference type="InterPro" id="IPR036388">
    <property type="entry name" value="WH-like_DNA-bd_sf"/>
</dbReference>
<keyword evidence="3" id="KW-0804">Transcription</keyword>
<dbReference type="PANTHER" id="PTHR44688">
    <property type="entry name" value="DNA-BINDING TRANSCRIPTIONAL ACTIVATOR DEVR_DOSR"/>
    <property type="match status" value="1"/>
</dbReference>
<evidence type="ECO:0000313" key="7">
    <source>
        <dbReference type="Proteomes" id="UP000001660"/>
    </source>
</evidence>
<feature type="region of interest" description="Disordered" evidence="4">
    <location>
        <begin position="1"/>
        <end position="51"/>
    </location>
</feature>